<sequence length="143" mass="15642">MKNLVTFVFIIITFINAFDNFVFASNSPTNWRRLEVTFLGENRLSNLNTTNATCPDSSYYQCSSGLGCCPIGSDCLSSNTCSVNCTSEDVFCSNGKTCCKKGQYCGSNDLCFTSSTTRTQTPTTFKMAILTISLTLAYLINSL</sequence>
<dbReference type="Proteomes" id="UP000266861">
    <property type="component" value="Unassembled WGS sequence"/>
</dbReference>
<name>A0A397IVR9_9GLOM</name>
<dbReference type="OrthoDB" id="2322080at2759"/>
<comment type="caution">
    <text evidence="2">The sequence shown here is derived from an EMBL/GenBank/DDBJ whole genome shotgun (WGS) entry which is preliminary data.</text>
</comment>
<organism evidence="2 3">
    <name type="scientific">Diversispora epigaea</name>
    <dbReference type="NCBI Taxonomy" id="1348612"/>
    <lineage>
        <taxon>Eukaryota</taxon>
        <taxon>Fungi</taxon>
        <taxon>Fungi incertae sedis</taxon>
        <taxon>Mucoromycota</taxon>
        <taxon>Glomeromycotina</taxon>
        <taxon>Glomeromycetes</taxon>
        <taxon>Diversisporales</taxon>
        <taxon>Diversisporaceae</taxon>
        <taxon>Diversispora</taxon>
    </lineage>
</organism>
<keyword evidence="1" id="KW-0732">Signal</keyword>
<protein>
    <recommendedName>
        <fullName evidence="4">Granulins domain-containing protein</fullName>
    </recommendedName>
</protein>
<evidence type="ECO:0000313" key="2">
    <source>
        <dbReference type="EMBL" id="RHZ77184.1"/>
    </source>
</evidence>
<evidence type="ECO:0000256" key="1">
    <source>
        <dbReference type="SAM" id="SignalP"/>
    </source>
</evidence>
<keyword evidence="3" id="KW-1185">Reference proteome</keyword>
<feature type="chain" id="PRO_5017310790" description="Granulins domain-containing protein" evidence="1">
    <location>
        <begin position="25"/>
        <end position="143"/>
    </location>
</feature>
<accession>A0A397IVR9</accession>
<evidence type="ECO:0000313" key="3">
    <source>
        <dbReference type="Proteomes" id="UP000266861"/>
    </source>
</evidence>
<dbReference type="AlphaFoldDB" id="A0A397IVR9"/>
<dbReference type="EMBL" id="PQFF01000174">
    <property type="protein sequence ID" value="RHZ77184.1"/>
    <property type="molecule type" value="Genomic_DNA"/>
</dbReference>
<evidence type="ECO:0008006" key="4">
    <source>
        <dbReference type="Google" id="ProtNLM"/>
    </source>
</evidence>
<gene>
    <name evidence="2" type="ORF">Glove_184g25</name>
</gene>
<reference evidence="2 3" key="1">
    <citation type="submission" date="2018-08" db="EMBL/GenBank/DDBJ databases">
        <title>Genome and evolution of the arbuscular mycorrhizal fungus Diversispora epigaea (formerly Glomus versiforme) and its bacterial endosymbionts.</title>
        <authorList>
            <person name="Sun X."/>
            <person name="Fei Z."/>
            <person name="Harrison M."/>
        </authorList>
    </citation>
    <scope>NUCLEOTIDE SEQUENCE [LARGE SCALE GENOMIC DNA]</scope>
    <source>
        <strain evidence="2 3">IT104</strain>
    </source>
</reference>
<feature type="signal peptide" evidence="1">
    <location>
        <begin position="1"/>
        <end position="24"/>
    </location>
</feature>
<proteinExistence type="predicted"/>